<feature type="signal peptide" evidence="1">
    <location>
        <begin position="1"/>
        <end position="20"/>
    </location>
</feature>
<feature type="chain" id="PRO_5003981771" evidence="1">
    <location>
        <begin position="21"/>
        <end position="205"/>
    </location>
</feature>
<keyword evidence="1" id="KW-0732">Signal</keyword>
<dbReference type="Gene3D" id="2.40.128.20">
    <property type="match status" value="1"/>
</dbReference>
<evidence type="ECO:0000256" key="1">
    <source>
        <dbReference type="SAM" id="SignalP"/>
    </source>
</evidence>
<name>L7M9E7_RHIPC</name>
<accession>L7M9E7</accession>
<sequence length="205" mass="23621">MRFYIGSLLFAMYFTLPCQGTPTTRPVEPEKIAMAKQLLEGEQPLFLFRAIYSSRILIGENEFVCWNSTKSTKKEAPPPGILHEITYYDVTKPGSAVKNDKLAVWTLHQDMMVSLQTTHRKRNPTIPGDWWLEEAEENCMVLGMHVNDRNGANAMCLYWITSSTSKLPSRKCDKGYQNKCLKSGLKKYDWSNMCDENNEPRNKRK</sequence>
<proteinExistence type="evidence at transcript level"/>
<evidence type="ECO:0000313" key="2">
    <source>
        <dbReference type="EMBL" id="JAA60650.1"/>
    </source>
</evidence>
<protein>
    <submittedName>
        <fullName evidence="2">Putative group viii salivary lipocalin</fullName>
    </submittedName>
</protein>
<reference evidence="2" key="1">
    <citation type="submission" date="2012-11" db="EMBL/GenBank/DDBJ databases">
        <authorList>
            <person name="Lucero-Rivera Y.E."/>
            <person name="Tovar-Ramirez D."/>
        </authorList>
    </citation>
    <scope>NUCLEOTIDE SEQUENCE</scope>
    <source>
        <tissue evidence="2">Salivary gland</tissue>
    </source>
</reference>
<dbReference type="InterPro" id="IPR012674">
    <property type="entry name" value="Calycin"/>
</dbReference>
<dbReference type="AlphaFoldDB" id="L7M9E7"/>
<organism evidence="2">
    <name type="scientific">Rhipicephalus pulchellus</name>
    <name type="common">Yellow backed tick</name>
    <name type="synonym">Dermacentor pulchellus</name>
    <dbReference type="NCBI Taxonomy" id="72859"/>
    <lineage>
        <taxon>Eukaryota</taxon>
        <taxon>Metazoa</taxon>
        <taxon>Ecdysozoa</taxon>
        <taxon>Arthropoda</taxon>
        <taxon>Chelicerata</taxon>
        <taxon>Arachnida</taxon>
        <taxon>Acari</taxon>
        <taxon>Parasitiformes</taxon>
        <taxon>Ixodida</taxon>
        <taxon>Ixodoidea</taxon>
        <taxon>Ixodidae</taxon>
        <taxon>Rhipicephalinae</taxon>
        <taxon>Rhipicephalus</taxon>
        <taxon>Rhipicephalus</taxon>
    </lineage>
</organism>
<dbReference type="EMBL" id="GACK01004384">
    <property type="protein sequence ID" value="JAA60650.1"/>
    <property type="molecule type" value="mRNA"/>
</dbReference>
<reference evidence="2" key="2">
    <citation type="journal article" date="2015" name="J. Proteomics">
        <title>Sexual differences in the sialomes of the zebra tick, Rhipicephalus pulchellus.</title>
        <authorList>
            <person name="Tan A.W."/>
            <person name="Francischetti I.M."/>
            <person name="Slovak M."/>
            <person name="Kini R.M."/>
            <person name="Ribeiro J.M."/>
        </authorList>
    </citation>
    <scope>NUCLEOTIDE SEQUENCE</scope>
    <source>
        <tissue evidence="2">Salivary gland</tissue>
    </source>
</reference>